<dbReference type="EMBL" id="JACHEN010000009">
    <property type="protein sequence ID" value="MBB6215660.1"/>
    <property type="molecule type" value="Genomic_DNA"/>
</dbReference>
<reference evidence="6 7" key="1">
    <citation type="submission" date="2020-08" db="EMBL/GenBank/DDBJ databases">
        <title>Genomic Encyclopedia of Type Strains, Phase IV (KMG-IV): sequencing the most valuable type-strain genomes for metagenomic binning, comparative biology and taxonomic classification.</title>
        <authorList>
            <person name="Goeker M."/>
        </authorList>
    </citation>
    <scope>NUCLEOTIDE SEQUENCE [LARGE SCALE GENOMIC DNA]</scope>
    <source>
        <strain evidence="6 7">DSM 103526</strain>
    </source>
</reference>
<accession>A0A841KUG7</accession>
<dbReference type="Gene3D" id="3.30.70.20">
    <property type="match status" value="2"/>
</dbReference>
<feature type="domain" description="4Fe-4S ferredoxin-type" evidence="5">
    <location>
        <begin position="7"/>
        <end position="38"/>
    </location>
</feature>
<dbReference type="AlphaFoldDB" id="A0A841KUG7"/>
<evidence type="ECO:0000259" key="5">
    <source>
        <dbReference type="PROSITE" id="PS51379"/>
    </source>
</evidence>
<dbReference type="InterPro" id="IPR017900">
    <property type="entry name" value="4Fe4S_Fe_S_CS"/>
</dbReference>
<keyword evidence="7" id="KW-1185">Reference proteome</keyword>
<dbReference type="Pfam" id="PF13247">
    <property type="entry name" value="Fer4_11"/>
    <property type="match status" value="1"/>
</dbReference>
<dbReference type="PANTHER" id="PTHR42859">
    <property type="entry name" value="OXIDOREDUCTASE"/>
    <property type="match status" value="1"/>
</dbReference>
<dbReference type="RefSeq" id="WP_184310149.1">
    <property type="nucleotide sequence ID" value="NZ_JACHEN010000009.1"/>
</dbReference>
<dbReference type="GO" id="GO:0051539">
    <property type="term" value="F:4 iron, 4 sulfur cluster binding"/>
    <property type="evidence" value="ECO:0007669"/>
    <property type="project" value="UniProtKB-KW"/>
</dbReference>
<feature type="domain" description="4Fe-4S ferredoxin-type" evidence="5">
    <location>
        <begin position="118"/>
        <end position="138"/>
    </location>
</feature>
<dbReference type="PROSITE" id="PS00198">
    <property type="entry name" value="4FE4S_FER_1"/>
    <property type="match status" value="1"/>
</dbReference>
<keyword evidence="1" id="KW-0004">4Fe-4S</keyword>
<dbReference type="CDD" id="cd16370">
    <property type="entry name" value="DMSOR_beta_like"/>
    <property type="match status" value="1"/>
</dbReference>
<name>A0A841KUG7_9FIRM</name>
<dbReference type="SUPFAM" id="SSF54862">
    <property type="entry name" value="4Fe-4S ferredoxins"/>
    <property type="match status" value="1"/>
</dbReference>
<evidence type="ECO:0000256" key="3">
    <source>
        <dbReference type="ARBA" id="ARBA00023004"/>
    </source>
</evidence>
<evidence type="ECO:0000313" key="7">
    <source>
        <dbReference type="Proteomes" id="UP000579281"/>
    </source>
</evidence>
<feature type="domain" description="4Fe-4S ferredoxin-type" evidence="5">
    <location>
        <begin position="82"/>
        <end position="111"/>
    </location>
</feature>
<sequence length="146" mass="15784">MKKNRQKILKAIDMSKCIGCSSCMLACARNVHGDYSPIKSAIRIQSSGGFQGRFVANICRGCIHPACAAACRTGALMQRDGGGVQLVQEKCIGCKKCISACIVQGIAFDDQKHIPIVCLQCGQCTKSCPHSVLSMEVNDAFYERSY</sequence>
<gene>
    <name evidence="6" type="ORF">HNQ80_001749</name>
</gene>
<protein>
    <submittedName>
        <fullName evidence="6">Fe-S-cluster-containing dehydrogenase component</fullName>
    </submittedName>
</protein>
<evidence type="ECO:0000256" key="2">
    <source>
        <dbReference type="ARBA" id="ARBA00022723"/>
    </source>
</evidence>
<dbReference type="PROSITE" id="PS51379">
    <property type="entry name" value="4FE4S_FER_2"/>
    <property type="match status" value="3"/>
</dbReference>
<evidence type="ECO:0000256" key="1">
    <source>
        <dbReference type="ARBA" id="ARBA00022485"/>
    </source>
</evidence>
<dbReference type="InterPro" id="IPR050294">
    <property type="entry name" value="RnfB_subfamily"/>
</dbReference>
<dbReference type="Pfam" id="PF12800">
    <property type="entry name" value="Fer4_4"/>
    <property type="match status" value="1"/>
</dbReference>
<proteinExistence type="predicted"/>
<keyword evidence="4" id="KW-0411">Iron-sulfur</keyword>
<organism evidence="6 7">
    <name type="scientific">Anaerosolibacter carboniphilus</name>
    <dbReference type="NCBI Taxonomy" id="1417629"/>
    <lineage>
        <taxon>Bacteria</taxon>
        <taxon>Bacillati</taxon>
        <taxon>Bacillota</taxon>
        <taxon>Clostridia</taxon>
        <taxon>Peptostreptococcales</taxon>
        <taxon>Thermotaleaceae</taxon>
        <taxon>Anaerosolibacter</taxon>
    </lineage>
</organism>
<evidence type="ECO:0000313" key="6">
    <source>
        <dbReference type="EMBL" id="MBB6215660.1"/>
    </source>
</evidence>
<keyword evidence="2" id="KW-0479">Metal-binding</keyword>
<dbReference type="Proteomes" id="UP000579281">
    <property type="component" value="Unassembled WGS sequence"/>
</dbReference>
<dbReference type="GO" id="GO:0046872">
    <property type="term" value="F:metal ion binding"/>
    <property type="evidence" value="ECO:0007669"/>
    <property type="project" value="UniProtKB-KW"/>
</dbReference>
<dbReference type="InterPro" id="IPR017896">
    <property type="entry name" value="4Fe4S_Fe-S-bd"/>
</dbReference>
<evidence type="ECO:0000256" key="4">
    <source>
        <dbReference type="ARBA" id="ARBA00023014"/>
    </source>
</evidence>
<dbReference type="PANTHER" id="PTHR42859:SF15">
    <property type="entry name" value="IRON-SULFUR CLUSTER BINDING PROTEIN"/>
    <property type="match status" value="1"/>
</dbReference>
<keyword evidence="3" id="KW-0408">Iron</keyword>
<comment type="caution">
    <text evidence="6">The sequence shown here is derived from an EMBL/GenBank/DDBJ whole genome shotgun (WGS) entry which is preliminary data.</text>
</comment>